<comment type="caution">
    <text evidence="1">The sequence shown here is derived from an EMBL/GenBank/DDBJ whole genome shotgun (WGS) entry which is preliminary data.</text>
</comment>
<name>D6SRJ5_9BACT</name>
<gene>
    <name evidence="1" type="ORF">Dthio_PD0638</name>
</gene>
<dbReference type="Proteomes" id="UP000005496">
    <property type="component" value="Unassembled WGS sequence"/>
</dbReference>
<evidence type="ECO:0000313" key="2">
    <source>
        <dbReference type="Proteomes" id="UP000005496"/>
    </source>
</evidence>
<protein>
    <submittedName>
        <fullName evidence="1">Uncharacterized protein</fullName>
    </submittedName>
</protein>
<dbReference type="AlphaFoldDB" id="D6SRJ5"/>
<reference evidence="1" key="1">
    <citation type="submission" date="2010-05" db="EMBL/GenBank/DDBJ databases">
        <title>The draft genome of Desulfonatronospira thiodismutans ASO3-1.</title>
        <authorList>
            <consortium name="US DOE Joint Genome Institute (JGI-PGF)"/>
            <person name="Lucas S."/>
            <person name="Copeland A."/>
            <person name="Lapidus A."/>
            <person name="Cheng J.-F."/>
            <person name="Bruce D."/>
            <person name="Goodwin L."/>
            <person name="Pitluck S."/>
            <person name="Chertkov O."/>
            <person name="Brettin T."/>
            <person name="Detter J.C."/>
            <person name="Han C."/>
            <person name="Land M.L."/>
            <person name="Hauser L."/>
            <person name="Kyrpides N."/>
            <person name="Mikhailova N."/>
            <person name="Muyzer G."/>
            <person name="Woyke T."/>
        </authorList>
    </citation>
    <scope>NUCLEOTIDE SEQUENCE [LARGE SCALE GENOMIC DNA]</scope>
    <source>
        <strain evidence="1">ASO3-1</strain>
    </source>
</reference>
<evidence type="ECO:0000313" key="1">
    <source>
        <dbReference type="EMBL" id="EFI33311.1"/>
    </source>
</evidence>
<dbReference type="EMBL" id="ACJN02000003">
    <property type="protein sequence ID" value="EFI33311.1"/>
    <property type="molecule type" value="Genomic_DNA"/>
</dbReference>
<accession>D6SRJ5</accession>
<sequence>MVTLILFLPGDKGLVPNEEAEKSRSAVGISRTLATRPQVVNSYKFFTRMYIT</sequence>
<proteinExistence type="predicted"/>
<organism evidence="1 2">
    <name type="scientific">Desulfonatronospira thiodismutans ASO3-1</name>
    <dbReference type="NCBI Taxonomy" id="555779"/>
    <lineage>
        <taxon>Bacteria</taxon>
        <taxon>Pseudomonadati</taxon>
        <taxon>Thermodesulfobacteriota</taxon>
        <taxon>Desulfovibrionia</taxon>
        <taxon>Desulfovibrionales</taxon>
        <taxon>Desulfonatronovibrionaceae</taxon>
        <taxon>Desulfonatronospira</taxon>
    </lineage>
</organism>
<keyword evidence="2" id="KW-1185">Reference proteome</keyword>